<keyword evidence="2" id="KW-1185">Reference proteome</keyword>
<evidence type="ECO:0000313" key="2">
    <source>
        <dbReference type="Proteomes" id="UP001497516"/>
    </source>
</evidence>
<dbReference type="EMBL" id="OZ034813">
    <property type="protein sequence ID" value="CAL1356093.1"/>
    <property type="molecule type" value="Genomic_DNA"/>
</dbReference>
<accession>A0AAV2CJZ1</accession>
<proteinExistence type="predicted"/>
<evidence type="ECO:0000313" key="1">
    <source>
        <dbReference type="EMBL" id="CAL1356093.1"/>
    </source>
</evidence>
<dbReference type="AlphaFoldDB" id="A0AAV2CJZ1"/>
<protein>
    <submittedName>
        <fullName evidence="1">Uncharacterized protein</fullName>
    </submittedName>
</protein>
<sequence>MPSSLFPNHLKKKKRLKRRSIMESSHLEDDQECFINDFHTLPHPKTNFEDKGTRVEEQGDLFNDLSWRLALQFVLEEKDGKVREGLEEEEVSLNKRKILIFLK</sequence>
<reference evidence="1 2" key="1">
    <citation type="submission" date="2024-04" db="EMBL/GenBank/DDBJ databases">
        <authorList>
            <person name="Fracassetti M."/>
        </authorList>
    </citation>
    <scope>NUCLEOTIDE SEQUENCE [LARGE SCALE GENOMIC DNA]</scope>
</reference>
<dbReference type="Proteomes" id="UP001497516">
    <property type="component" value="Chromosome 1"/>
</dbReference>
<name>A0AAV2CJZ1_9ROSI</name>
<organism evidence="1 2">
    <name type="scientific">Linum trigynum</name>
    <dbReference type="NCBI Taxonomy" id="586398"/>
    <lineage>
        <taxon>Eukaryota</taxon>
        <taxon>Viridiplantae</taxon>
        <taxon>Streptophyta</taxon>
        <taxon>Embryophyta</taxon>
        <taxon>Tracheophyta</taxon>
        <taxon>Spermatophyta</taxon>
        <taxon>Magnoliopsida</taxon>
        <taxon>eudicotyledons</taxon>
        <taxon>Gunneridae</taxon>
        <taxon>Pentapetalae</taxon>
        <taxon>rosids</taxon>
        <taxon>fabids</taxon>
        <taxon>Malpighiales</taxon>
        <taxon>Linaceae</taxon>
        <taxon>Linum</taxon>
    </lineage>
</organism>
<gene>
    <name evidence="1" type="ORF">LTRI10_LOCUS3814</name>
</gene>